<organism evidence="2 3">
    <name type="scientific">Halorarum halophilum</name>
    <dbReference type="NCBI Taxonomy" id="2743090"/>
    <lineage>
        <taxon>Archaea</taxon>
        <taxon>Methanobacteriati</taxon>
        <taxon>Methanobacteriota</taxon>
        <taxon>Stenosarchaea group</taxon>
        <taxon>Halobacteria</taxon>
        <taxon>Halobacteriales</taxon>
        <taxon>Haloferacaceae</taxon>
        <taxon>Halorarum</taxon>
    </lineage>
</organism>
<dbReference type="Proteomes" id="UP000509750">
    <property type="component" value="Chromosome"/>
</dbReference>
<dbReference type="SUPFAM" id="SSF52402">
    <property type="entry name" value="Adenine nucleotide alpha hydrolases-like"/>
    <property type="match status" value="1"/>
</dbReference>
<dbReference type="CDD" id="cd00293">
    <property type="entry name" value="USP-like"/>
    <property type="match status" value="1"/>
</dbReference>
<dbReference type="Pfam" id="PF00582">
    <property type="entry name" value="Usp"/>
    <property type="match status" value="1"/>
</dbReference>
<dbReference type="OrthoDB" id="238087at2157"/>
<protein>
    <submittedName>
        <fullName evidence="2">Universal stress protein</fullName>
    </submittedName>
</protein>
<dbReference type="AlphaFoldDB" id="A0A7D5KU93"/>
<dbReference type="KEGG" id="halg:HUG10_06210"/>
<dbReference type="Gene3D" id="3.40.50.620">
    <property type="entry name" value="HUPs"/>
    <property type="match status" value="1"/>
</dbReference>
<dbReference type="InterPro" id="IPR014729">
    <property type="entry name" value="Rossmann-like_a/b/a_fold"/>
</dbReference>
<dbReference type="InterPro" id="IPR006016">
    <property type="entry name" value="UspA"/>
</dbReference>
<keyword evidence="3" id="KW-1185">Reference proteome</keyword>
<feature type="domain" description="UspA" evidence="1">
    <location>
        <begin position="3"/>
        <end position="135"/>
    </location>
</feature>
<sequence>MGTIFVAFGGSEHRSNVLEFAVEQAAVSDHDLFVYHVQESEEESVQQIRDEIETVIRRTAPDLTFEVEIDTRGGFSDRTNVSEEKLLTDAILDSDRDYEFVVMGDREHDFLDDLMHSSMTETVLETHAIPVMLVPV</sequence>
<reference evidence="2 3" key="1">
    <citation type="submission" date="2020-07" db="EMBL/GenBank/DDBJ databases">
        <title>Gai3-2, isolated from salt lake.</title>
        <authorList>
            <person name="Cui H."/>
            <person name="Shi X."/>
        </authorList>
    </citation>
    <scope>NUCLEOTIDE SEQUENCE [LARGE SCALE GENOMIC DNA]</scope>
    <source>
        <strain evidence="2 3">Gai3-2</strain>
    </source>
</reference>
<evidence type="ECO:0000259" key="1">
    <source>
        <dbReference type="Pfam" id="PF00582"/>
    </source>
</evidence>
<name>A0A7D5KU93_9EURY</name>
<gene>
    <name evidence="2" type="ORF">HUG10_06210</name>
</gene>
<evidence type="ECO:0000313" key="3">
    <source>
        <dbReference type="Proteomes" id="UP000509750"/>
    </source>
</evidence>
<dbReference type="EMBL" id="CP058529">
    <property type="protein sequence ID" value="QLG27160.1"/>
    <property type="molecule type" value="Genomic_DNA"/>
</dbReference>
<accession>A0A7D5KU93</accession>
<dbReference type="RefSeq" id="WP_179168735.1">
    <property type="nucleotide sequence ID" value="NZ_CP058529.1"/>
</dbReference>
<evidence type="ECO:0000313" key="2">
    <source>
        <dbReference type="EMBL" id="QLG27160.1"/>
    </source>
</evidence>
<dbReference type="GeneID" id="56028409"/>
<proteinExistence type="predicted"/>